<dbReference type="SUPFAM" id="SSF51126">
    <property type="entry name" value="Pectin lyase-like"/>
    <property type="match status" value="1"/>
</dbReference>
<organism evidence="2 3">
    <name type="scientific">Cyclonatronum proteinivorum</name>
    <dbReference type="NCBI Taxonomy" id="1457365"/>
    <lineage>
        <taxon>Bacteria</taxon>
        <taxon>Pseudomonadati</taxon>
        <taxon>Balneolota</taxon>
        <taxon>Balneolia</taxon>
        <taxon>Balneolales</taxon>
        <taxon>Cyclonatronaceae</taxon>
        <taxon>Cyclonatronum</taxon>
    </lineage>
</organism>
<gene>
    <name evidence="2" type="ORF">CYPRO_1288</name>
</gene>
<keyword evidence="1" id="KW-0732">Signal</keyword>
<dbReference type="PROSITE" id="PS51257">
    <property type="entry name" value="PROKAR_LIPOPROTEIN"/>
    <property type="match status" value="1"/>
</dbReference>
<accession>A0A345UJ93</accession>
<evidence type="ECO:0000313" key="2">
    <source>
        <dbReference type="EMBL" id="AXJ00545.1"/>
    </source>
</evidence>
<evidence type="ECO:0000256" key="1">
    <source>
        <dbReference type="SAM" id="SignalP"/>
    </source>
</evidence>
<dbReference type="Proteomes" id="UP000254808">
    <property type="component" value="Chromosome"/>
</dbReference>
<evidence type="ECO:0008006" key="4">
    <source>
        <dbReference type="Google" id="ProtNLM"/>
    </source>
</evidence>
<protein>
    <recommendedName>
        <fullName evidence="4">Right handed beta helix region</fullName>
    </recommendedName>
</protein>
<dbReference type="KEGG" id="cprv:CYPRO_1288"/>
<feature type="chain" id="PRO_5017064144" description="Right handed beta helix region" evidence="1">
    <location>
        <begin position="20"/>
        <end position="444"/>
    </location>
</feature>
<sequence length="444" mass="47694">MKLITKSLLILILAFAVYACSDNSTSVIIDEPDNPDVTTIDDSTTELVGAMRGTLRQGRTYTMTGDVIIPEGEEIVIEPGVTVIAAGDGGDIGPEFTINGSFKSLGTQDNPVLLTVPQELRTHENRFAGLWGGLQGSETTAAIVLKWTRMEFTGGEGGPGTPRAGRIRYGIWTLSDQTEVVIEDSWFYGSKDDLYRPVGGKLNIVRNVFEEMGEDGGDIINVKGGTVGNIAYNLVIGGATNAFKPSDDGESTIQTNIGIYNNTVLNSGFRRVGLNRGANINFENGARGFAYNNIVVNNKRGIRVLDDSDLSNIVIDNNLYYGTHEAMAAEFIPSDSQESTLAVLGDNNLIGEAGDHNPLFVNYDINRFSMADYEAGENQPLEMNIASPWNFRLQQGSPAIGAGRTDFAPVQVSFTLTGAAAPTIMQPSADLGAYPTNDSGLRLN</sequence>
<dbReference type="EMBL" id="CP027806">
    <property type="protein sequence ID" value="AXJ00545.1"/>
    <property type="molecule type" value="Genomic_DNA"/>
</dbReference>
<dbReference type="Gene3D" id="2.160.20.10">
    <property type="entry name" value="Single-stranded right-handed beta-helix, Pectin lyase-like"/>
    <property type="match status" value="1"/>
</dbReference>
<dbReference type="InterPro" id="IPR012334">
    <property type="entry name" value="Pectin_lyas_fold"/>
</dbReference>
<keyword evidence="3" id="KW-1185">Reference proteome</keyword>
<reference evidence="2 3" key="1">
    <citation type="submission" date="2018-03" db="EMBL/GenBank/DDBJ databases">
        <title>Phenotypic and genomic properties of Cyclonatronum proteinivorum gen. nov., sp. nov., a haloalkaliphilic bacteroidete from soda lakes possessing Na+-translocating rhodopsin.</title>
        <authorList>
            <person name="Toshchakov S.V."/>
            <person name="Korzhenkov A."/>
            <person name="Samarov N.I."/>
            <person name="Kublanov I.V."/>
            <person name="Muntyan M.S."/>
            <person name="Sorokin D.Y."/>
        </authorList>
    </citation>
    <scope>NUCLEOTIDE SEQUENCE [LARGE SCALE GENOMIC DNA]</scope>
    <source>
        <strain evidence="2 3">Omega</strain>
    </source>
</reference>
<name>A0A345UJ93_9BACT</name>
<evidence type="ECO:0000313" key="3">
    <source>
        <dbReference type="Proteomes" id="UP000254808"/>
    </source>
</evidence>
<dbReference type="RefSeq" id="WP_114983812.1">
    <property type="nucleotide sequence ID" value="NZ_CP027806.1"/>
</dbReference>
<feature type="signal peptide" evidence="1">
    <location>
        <begin position="1"/>
        <end position="19"/>
    </location>
</feature>
<proteinExistence type="predicted"/>
<dbReference type="InterPro" id="IPR011050">
    <property type="entry name" value="Pectin_lyase_fold/virulence"/>
</dbReference>
<dbReference type="AlphaFoldDB" id="A0A345UJ93"/>
<dbReference type="OrthoDB" id="974660at2"/>